<evidence type="ECO:0000259" key="13">
    <source>
        <dbReference type="Pfam" id="PF03807"/>
    </source>
</evidence>
<dbReference type="FunFam" id="3.40.50.720:FF:000190">
    <property type="entry name" value="Pyrroline-5-carboxylate reductase"/>
    <property type="match status" value="1"/>
</dbReference>
<evidence type="ECO:0000256" key="4">
    <source>
        <dbReference type="ARBA" id="ARBA00022605"/>
    </source>
</evidence>
<comment type="function">
    <text evidence="8 9">Catalyzes the reduction of 1-pyrroline-5-carboxylate (PCA) to L-proline.</text>
</comment>
<dbReference type="InterPro" id="IPR008927">
    <property type="entry name" value="6-PGluconate_DH-like_C_sf"/>
</dbReference>
<keyword evidence="16" id="KW-1185">Reference proteome</keyword>
<feature type="domain" description="Pyrroline-5-carboxylate reductase catalytic N-terminal" evidence="13">
    <location>
        <begin position="4"/>
        <end position="97"/>
    </location>
</feature>
<feature type="binding site" evidence="11">
    <location>
        <begin position="8"/>
        <end position="13"/>
    </location>
    <ligand>
        <name>NADP(+)</name>
        <dbReference type="ChEBI" id="CHEBI:58349"/>
    </ligand>
</feature>
<feature type="domain" description="Pyrroline-5-carboxylate reductase dimerisation" evidence="14">
    <location>
        <begin position="162"/>
        <end position="262"/>
    </location>
</feature>
<accession>A0A2I0QUH6</accession>
<keyword evidence="4 9" id="KW-0028">Amino-acid biosynthesis</keyword>
<dbReference type="GO" id="GO:0004735">
    <property type="term" value="F:pyrroline-5-carboxylate reductase activity"/>
    <property type="evidence" value="ECO:0007669"/>
    <property type="project" value="UniProtKB-UniRule"/>
</dbReference>
<dbReference type="PIRSF" id="PIRSF000193">
    <property type="entry name" value="Pyrrol-5-carb_rd"/>
    <property type="match status" value="1"/>
</dbReference>
<name>A0A2I0QUH6_9BACI</name>
<keyword evidence="6 9" id="KW-0521">NADP</keyword>
<comment type="similarity">
    <text evidence="2 9 12">Belongs to the pyrroline-5-carboxylate reductase family.</text>
</comment>
<dbReference type="Pfam" id="PF03807">
    <property type="entry name" value="F420_oxidored"/>
    <property type="match status" value="1"/>
</dbReference>
<dbReference type="InterPro" id="IPR028939">
    <property type="entry name" value="P5C_Rdtase_cat_N"/>
</dbReference>
<evidence type="ECO:0000256" key="12">
    <source>
        <dbReference type="RuleBase" id="RU003903"/>
    </source>
</evidence>
<evidence type="ECO:0000256" key="2">
    <source>
        <dbReference type="ARBA" id="ARBA00005525"/>
    </source>
</evidence>
<dbReference type="SUPFAM" id="SSF48179">
    <property type="entry name" value="6-phosphogluconate dehydrogenase C-terminal domain-like"/>
    <property type="match status" value="1"/>
</dbReference>
<dbReference type="EMBL" id="PJNH01000002">
    <property type="protein sequence ID" value="PKR77944.1"/>
    <property type="molecule type" value="Genomic_DNA"/>
</dbReference>
<organism evidence="15 16">
    <name type="scientific">Halalkalibacillus sediminis</name>
    <dbReference type="NCBI Taxonomy" id="2018042"/>
    <lineage>
        <taxon>Bacteria</taxon>
        <taxon>Bacillati</taxon>
        <taxon>Bacillota</taxon>
        <taxon>Bacilli</taxon>
        <taxon>Bacillales</taxon>
        <taxon>Bacillaceae</taxon>
        <taxon>Halalkalibacillus</taxon>
    </lineage>
</organism>
<reference evidence="15 16" key="1">
    <citation type="submission" date="2017-06" db="EMBL/GenBank/DDBJ databases">
        <title>the draft geome sequence of Illustriluteabacillus marina B3227.</title>
        <authorList>
            <person name="He R.-H."/>
            <person name="Du Z.-J."/>
        </authorList>
    </citation>
    <scope>NUCLEOTIDE SEQUENCE [LARGE SCALE GENOMIC DNA]</scope>
    <source>
        <strain evidence="15 16">B3227</strain>
    </source>
</reference>
<dbReference type="EC" id="1.5.1.2" evidence="9 10"/>
<evidence type="ECO:0000313" key="16">
    <source>
        <dbReference type="Proteomes" id="UP000243524"/>
    </source>
</evidence>
<dbReference type="InterPro" id="IPR000304">
    <property type="entry name" value="Pyrroline-COOH_reductase"/>
</dbReference>
<dbReference type="GO" id="GO:0005737">
    <property type="term" value="C:cytoplasm"/>
    <property type="evidence" value="ECO:0007669"/>
    <property type="project" value="UniProtKB-SubCell"/>
</dbReference>
<dbReference type="OrthoDB" id="9805754at2"/>
<evidence type="ECO:0000256" key="3">
    <source>
        <dbReference type="ARBA" id="ARBA00022490"/>
    </source>
</evidence>
<proteinExistence type="inferred from homology"/>
<evidence type="ECO:0000259" key="14">
    <source>
        <dbReference type="Pfam" id="PF14748"/>
    </source>
</evidence>
<dbReference type="InterPro" id="IPR029036">
    <property type="entry name" value="P5CR_dimer"/>
</dbReference>
<comment type="catalytic activity">
    <reaction evidence="9">
        <text>L-proline + NAD(+) = (S)-1-pyrroline-5-carboxylate + NADH + 2 H(+)</text>
        <dbReference type="Rhea" id="RHEA:14105"/>
        <dbReference type="ChEBI" id="CHEBI:15378"/>
        <dbReference type="ChEBI" id="CHEBI:17388"/>
        <dbReference type="ChEBI" id="CHEBI:57540"/>
        <dbReference type="ChEBI" id="CHEBI:57945"/>
        <dbReference type="ChEBI" id="CHEBI:60039"/>
        <dbReference type="EC" id="1.5.1.2"/>
    </reaction>
</comment>
<protein>
    <recommendedName>
        <fullName evidence="9 10">Pyrroline-5-carboxylate reductase</fullName>
        <shortName evidence="9">P5C reductase</shortName>
        <shortName evidence="9">P5CR</shortName>
        <ecNumber evidence="9 10">1.5.1.2</ecNumber>
    </recommendedName>
    <alternativeName>
        <fullName evidence="9">PCA reductase</fullName>
    </alternativeName>
</protein>
<evidence type="ECO:0000256" key="10">
    <source>
        <dbReference type="NCBIfam" id="TIGR00112"/>
    </source>
</evidence>
<dbReference type="Gene3D" id="3.40.50.720">
    <property type="entry name" value="NAD(P)-binding Rossmann-like Domain"/>
    <property type="match status" value="1"/>
</dbReference>
<comment type="caution">
    <text evidence="15">The sequence shown here is derived from an EMBL/GenBank/DDBJ whole genome shotgun (WGS) entry which is preliminary data.</text>
</comment>
<dbReference type="PANTHER" id="PTHR11645">
    <property type="entry name" value="PYRROLINE-5-CARBOXYLATE REDUCTASE"/>
    <property type="match status" value="1"/>
</dbReference>
<keyword evidence="5 9" id="KW-0641">Proline biosynthesis</keyword>
<dbReference type="GO" id="GO:0055129">
    <property type="term" value="P:L-proline biosynthetic process"/>
    <property type="evidence" value="ECO:0007669"/>
    <property type="project" value="UniProtKB-UniRule"/>
</dbReference>
<evidence type="ECO:0000256" key="1">
    <source>
        <dbReference type="ARBA" id="ARBA00004496"/>
    </source>
</evidence>
<comment type="pathway">
    <text evidence="9 12">Amino-acid biosynthesis; L-proline biosynthesis; L-proline from L-glutamate 5-semialdehyde: step 1/1.</text>
</comment>
<dbReference type="AlphaFoldDB" id="A0A2I0QUH6"/>
<dbReference type="Gene3D" id="1.10.3730.10">
    <property type="entry name" value="ProC C-terminal domain-like"/>
    <property type="match status" value="1"/>
</dbReference>
<gene>
    <name evidence="9" type="primary">proC</name>
    <name evidence="15" type="ORF">CEY16_08445</name>
</gene>
<comment type="catalytic activity">
    <reaction evidence="9 12">
        <text>L-proline + NADP(+) = (S)-1-pyrroline-5-carboxylate + NADPH + 2 H(+)</text>
        <dbReference type="Rhea" id="RHEA:14109"/>
        <dbReference type="ChEBI" id="CHEBI:15378"/>
        <dbReference type="ChEBI" id="CHEBI:17388"/>
        <dbReference type="ChEBI" id="CHEBI:57783"/>
        <dbReference type="ChEBI" id="CHEBI:58349"/>
        <dbReference type="ChEBI" id="CHEBI:60039"/>
        <dbReference type="EC" id="1.5.1.2"/>
    </reaction>
</comment>
<evidence type="ECO:0000256" key="11">
    <source>
        <dbReference type="PIRSR" id="PIRSR000193-1"/>
    </source>
</evidence>
<dbReference type="InterPro" id="IPR036291">
    <property type="entry name" value="NAD(P)-bd_dom_sf"/>
</dbReference>
<sequence>MTKKIGFIGCGKMGQAIINGMIEYGGISPDHIIATAVTDKTIEYVEDTYGVQVTHDNKKVASESDVLYLAVKPYHYPKVIDDIRKHVREETIIVTIALGVSLKDTTLMFGEKAKVIRTMPNTPSHVGEGMTVISPNDNITDSELADMKSLFQGYGQVAQVDEKMMDKIPAVSGSSPAYVYVFIEAMADGAVKQGVPRDLAYQLSSQAVLGAAKMVLESGKHPGELKDNVCTPAGSTIKAIDALEQRGFRGTVMQAMEECLKK</sequence>
<dbReference type="HAMAP" id="MF_01925">
    <property type="entry name" value="P5C_reductase"/>
    <property type="match status" value="1"/>
</dbReference>
<dbReference type="PANTHER" id="PTHR11645:SF0">
    <property type="entry name" value="PYRROLINE-5-CARBOXYLATE REDUCTASE 3"/>
    <property type="match status" value="1"/>
</dbReference>
<dbReference type="Pfam" id="PF14748">
    <property type="entry name" value="P5CR_dimer"/>
    <property type="match status" value="1"/>
</dbReference>
<keyword evidence="7 9" id="KW-0560">Oxidoreductase</keyword>
<evidence type="ECO:0000256" key="7">
    <source>
        <dbReference type="ARBA" id="ARBA00023002"/>
    </source>
</evidence>
<dbReference type="RefSeq" id="WP_101331552.1">
    <property type="nucleotide sequence ID" value="NZ_PJNH01000002.1"/>
</dbReference>
<evidence type="ECO:0000256" key="9">
    <source>
        <dbReference type="HAMAP-Rule" id="MF_01925"/>
    </source>
</evidence>
<feature type="binding site" evidence="11">
    <location>
        <position position="57"/>
    </location>
    <ligand>
        <name>NADPH</name>
        <dbReference type="ChEBI" id="CHEBI:57783"/>
    </ligand>
</feature>
<dbReference type="SUPFAM" id="SSF51735">
    <property type="entry name" value="NAD(P)-binding Rossmann-fold domains"/>
    <property type="match status" value="1"/>
</dbReference>
<dbReference type="UniPathway" id="UPA00098">
    <property type="reaction ID" value="UER00361"/>
</dbReference>
<keyword evidence="3 9" id="KW-0963">Cytoplasm</keyword>
<evidence type="ECO:0000256" key="5">
    <source>
        <dbReference type="ARBA" id="ARBA00022650"/>
    </source>
</evidence>
<evidence type="ECO:0000256" key="8">
    <source>
        <dbReference type="ARBA" id="ARBA00058118"/>
    </source>
</evidence>
<dbReference type="NCBIfam" id="TIGR00112">
    <property type="entry name" value="proC"/>
    <property type="match status" value="1"/>
</dbReference>
<evidence type="ECO:0000256" key="6">
    <source>
        <dbReference type="ARBA" id="ARBA00022857"/>
    </source>
</evidence>
<dbReference type="PROSITE" id="PS00521">
    <property type="entry name" value="P5CR"/>
    <property type="match status" value="1"/>
</dbReference>
<comment type="subcellular location">
    <subcellularLocation>
        <location evidence="1 9">Cytoplasm</location>
    </subcellularLocation>
</comment>
<dbReference type="Proteomes" id="UP000243524">
    <property type="component" value="Unassembled WGS sequence"/>
</dbReference>
<dbReference type="FunFam" id="1.10.3730.10:FF:000001">
    <property type="entry name" value="Pyrroline-5-carboxylate reductase"/>
    <property type="match status" value="1"/>
</dbReference>
<evidence type="ECO:0000313" key="15">
    <source>
        <dbReference type="EMBL" id="PKR77944.1"/>
    </source>
</evidence>
<feature type="binding site" evidence="11">
    <location>
        <begin position="70"/>
        <end position="73"/>
    </location>
    <ligand>
        <name>NADP(+)</name>
        <dbReference type="ChEBI" id="CHEBI:58349"/>
    </ligand>
</feature>
<dbReference type="InterPro" id="IPR053790">
    <property type="entry name" value="P5CR-like_CS"/>
</dbReference>